<dbReference type="Gene3D" id="2.60.40.10">
    <property type="entry name" value="Immunoglobulins"/>
    <property type="match status" value="1"/>
</dbReference>
<name>A0A2A2I2S0_9GAMM</name>
<gene>
    <name evidence="1" type="ORF">CF392_08460</name>
</gene>
<dbReference type="Proteomes" id="UP000218332">
    <property type="component" value="Unassembled WGS sequence"/>
</dbReference>
<protein>
    <recommendedName>
        <fullName evidence="3">Fibronectin type-III domain-containing protein</fullName>
    </recommendedName>
</protein>
<dbReference type="InterPro" id="IPR036116">
    <property type="entry name" value="FN3_sf"/>
</dbReference>
<dbReference type="InterPro" id="IPR003961">
    <property type="entry name" value="FN3_dom"/>
</dbReference>
<comment type="caution">
    <text evidence="1">The sequence shown here is derived from an EMBL/GenBank/DDBJ whole genome shotgun (WGS) entry which is preliminary data.</text>
</comment>
<dbReference type="InterPro" id="IPR013783">
    <property type="entry name" value="Ig-like_fold"/>
</dbReference>
<accession>A0A2A2I2S0</accession>
<dbReference type="CDD" id="cd00063">
    <property type="entry name" value="FN3"/>
    <property type="match status" value="1"/>
</dbReference>
<evidence type="ECO:0000313" key="2">
    <source>
        <dbReference type="Proteomes" id="UP000218332"/>
    </source>
</evidence>
<dbReference type="SUPFAM" id="SSF49265">
    <property type="entry name" value="Fibronectin type III"/>
    <property type="match status" value="1"/>
</dbReference>
<keyword evidence="2" id="KW-1185">Reference proteome</keyword>
<proteinExistence type="predicted"/>
<evidence type="ECO:0000313" key="1">
    <source>
        <dbReference type="EMBL" id="PAV25927.1"/>
    </source>
</evidence>
<evidence type="ECO:0008006" key="3">
    <source>
        <dbReference type="Google" id="ProtNLM"/>
    </source>
</evidence>
<reference evidence="1 2" key="1">
    <citation type="submission" date="2017-07" db="EMBL/GenBank/DDBJ databases">
        <title>Tamlnaduibacter salinus (Mi-7) genome sequencing.</title>
        <authorList>
            <person name="Verma A."/>
            <person name="Krishnamurthi S."/>
        </authorList>
    </citation>
    <scope>NUCLEOTIDE SEQUENCE [LARGE SCALE GENOMIC DNA]</scope>
    <source>
        <strain evidence="1 2">Mi-7</strain>
    </source>
</reference>
<dbReference type="EMBL" id="NMPM01000043">
    <property type="protein sequence ID" value="PAV25927.1"/>
    <property type="molecule type" value="Genomic_DNA"/>
</dbReference>
<organism evidence="1 2">
    <name type="scientific">Tamilnaduibacter salinus</name>
    <dbReference type="NCBI Taxonomy" id="1484056"/>
    <lineage>
        <taxon>Bacteria</taxon>
        <taxon>Pseudomonadati</taxon>
        <taxon>Pseudomonadota</taxon>
        <taxon>Gammaproteobacteria</taxon>
        <taxon>Pseudomonadales</taxon>
        <taxon>Marinobacteraceae</taxon>
        <taxon>Tamilnaduibacter</taxon>
    </lineage>
</organism>
<dbReference type="AlphaFoldDB" id="A0A2A2I2S0"/>
<sequence length="73" mass="8160">MDGSKLYPADIEGYRIRYRLKTEEQFRSVTVNNGSATEHTLTLEAGVYIFTIATIDSLNQESRPSHPVTASVI</sequence>